<organism evidence="2 3">
    <name type="scientific">Ruminococcus flavefaciens</name>
    <dbReference type="NCBI Taxonomy" id="1265"/>
    <lineage>
        <taxon>Bacteria</taxon>
        <taxon>Bacillati</taxon>
        <taxon>Bacillota</taxon>
        <taxon>Clostridia</taxon>
        <taxon>Eubacteriales</taxon>
        <taxon>Oscillospiraceae</taxon>
        <taxon>Ruminococcus</taxon>
    </lineage>
</organism>
<dbReference type="EMBL" id="FRCT01000012">
    <property type="protein sequence ID" value="SHM73799.1"/>
    <property type="molecule type" value="Genomic_DNA"/>
</dbReference>
<dbReference type="AlphaFoldDB" id="A0A1M7L6P4"/>
<dbReference type="RefSeq" id="WP_072951683.1">
    <property type="nucleotide sequence ID" value="NZ_FRCT01000012.1"/>
</dbReference>
<evidence type="ECO:0000259" key="1">
    <source>
        <dbReference type="PROSITE" id="PS51644"/>
    </source>
</evidence>
<dbReference type="Proteomes" id="UP000184394">
    <property type="component" value="Unassembled WGS sequence"/>
</dbReference>
<feature type="domain" description="HTH OST-type" evidence="1">
    <location>
        <begin position="238"/>
        <end position="306"/>
    </location>
</feature>
<dbReference type="InterPro" id="IPR025605">
    <property type="entry name" value="OST-HTH/LOTUS_dom"/>
</dbReference>
<feature type="domain" description="HTH OST-type" evidence="1">
    <location>
        <begin position="161"/>
        <end position="235"/>
    </location>
</feature>
<dbReference type="InterPro" id="IPR041966">
    <property type="entry name" value="LOTUS-like"/>
</dbReference>
<evidence type="ECO:0000313" key="2">
    <source>
        <dbReference type="EMBL" id="SHM73799.1"/>
    </source>
</evidence>
<dbReference type="Pfam" id="PF12872">
    <property type="entry name" value="OST-HTH"/>
    <property type="match status" value="2"/>
</dbReference>
<dbReference type="InterPro" id="IPR021139">
    <property type="entry name" value="NYN"/>
</dbReference>
<evidence type="ECO:0000313" key="3">
    <source>
        <dbReference type="Proteomes" id="UP000184394"/>
    </source>
</evidence>
<dbReference type="PANTHER" id="PTHR35811:SF1">
    <property type="entry name" value="HTH OST-TYPE DOMAIN-CONTAINING PROTEIN"/>
    <property type="match status" value="1"/>
</dbReference>
<protein>
    <submittedName>
        <fullName evidence="2">OST-HTH/LOTUS domain-containing protein</fullName>
    </submittedName>
</protein>
<dbReference type="Gene3D" id="3.40.50.1010">
    <property type="entry name" value="5'-nuclease"/>
    <property type="match status" value="1"/>
</dbReference>
<proteinExistence type="predicted"/>
<dbReference type="GO" id="GO:0004540">
    <property type="term" value="F:RNA nuclease activity"/>
    <property type="evidence" value="ECO:0007669"/>
    <property type="project" value="InterPro"/>
</dbReference>
<name>A0A1M7L6P4_RUMFL</name>
<dbReference type="Gene3D" id="3.30.420.610">
    <property type="entry name" value="LOTUS domain-like"/>
    <property type="match status" value="2"/>
</dbReference>
<dbReference type="CDD" id="cd10146">
    <property type="entry name" value="LabA_like_C"/>
    <property type="match status" value="2"/>
</dbReference>
<dbReference type="OrthoDB" id="9783963at2"/>
<dbReference type="CDD" id="cd11297">
    <property type="entry name" value="PIN_LabA-like_N_1"/>
    <property type="match status" value="1"/>
</dbReference>
<accession>A0A1M7L6P4</accession>
<dbReference type="PANTHER" id="PTHR35811">
    <property type="entry name" value="SLR1870 PROTEIN"/>
    <property type="match status" value="1"/>
</dbReference>
<gene>
    <name evidence="2" type="ORF">SAMN04487860_1123</name>
</gene>
<dbReference type="Pfam" id="PF01936">
    <property type="entry name" value="NYN"/>
    <property type="match status" value="1"/>
</dbReference>
<reference evidence="2 3" key="1">
    <citation type="submission" date="2016-11" db="EMBL/GenBank/DDBJ databases">
        <authorList>
            <person name="Jaros S."/>
            <person name="Januszkiewicz K."/>
            <person name="Wedrychowicz H."/>
        </authorList>
    </citation>
    <scope>NUCLEOTIDE SEQUENCE [LARGE SCALE GENOMIC DNA]</scope>
    <source>
        <strain evidence="2 3">Y1</strain>
    </source>
</reference>
<dbReference type="PROSITE" id="PS51644">
    <property type="entry name" value="HTH_OST"/>
    <property type="match status" value="2"/>
</dbReference>
<sequence>MEKETRYAVLIDADNVAAKYTKYILDEVSNYGVVTYKRVYGDWTRTNLAGWKNMALDNAITPVQQYSYTTGKNATDSAMIIDAMDILYSHNVDGFCIVSSDSDFTRLAIRLRESGMHVIGMGEQKTPKPFSTACNAFKYLEILADEDIQSTVESEKLEKVELKSLETAIVRIITENANLRDEINIGELGSRLLNRYPDFDVRNYGYSKFSQFLKEFDGLSFRQEGSSILVSQKTSMTDLERIENTLAAIVRTNGSKGYNLGELKKQLCAKIPGFDVKSYGYSKFSKFVENLPSFKIRNNTVMITEN</sequence>